<dbReference type="PROSITE" id="PS51257">
    <property type="entry name" value="PROKAR_LIPOPROTEIN"/>
    <property type="match status" value="1"/>
</dbReference>
<protein>
    <submittedName>
        <fullName evidence="1">Uncharacterized protein</fullName>
    </submittedName>
</protein>
<dbReference type="AlphaFoldDB" id="A0A238YTZ1"/>
<organism evidence="1 2">
    <name type="scientific">Lutibacter flavus</name>
    <dbReference type="NCBI Taxonomy" id="691689"/>
    <lineage>
        <taxon>Bacteria</taxon>
        <taxon>Pseudomonadati</taxon>
        <taxon>Bacteroidota</taxon>
        <taxon>Flavobacteriia</taxon>
        <taxon>Flavobacteriales</taxon>
        <taxon>Flavobacteriaceae</taxon>
        <taxon>Lutibacter</taxon>
    </lineage>
</organism>
<reference evidence="2" key="1">
    <citation type="submission" date="2017-06" db="EMBL/GenBank/DDBJ databases">
        <authorList>
            <person name="Varghese N."/>
            <person name="Submissions S."/>
        </authorList>
    </citation>
    <scope>NUCLEOTIDE SEQUENCE [LARGE SCALE GENOMIC DNA]</scope>
    <source>
        <strain evidence="2">DSM 27993</strain>
    </source>
</reference>
<proteinExistence type="predicted"/>
<keyword evidence="2" id="KW-1185">Reference proteome</keyword>
<evidence type="ECO:0000313" key="1">
    <source>
        <dbReference type="EMBL" id="SNR74053.1"/>
    </source>
</evidence>
<gene>
    <name evidence="1" type="ORF">SAMN04488111_2784</name>
</gene>
<sequence>MKTKIINLGFILILLLSCNIVFSQVGIGTTSPETSAMLDVDVSSLPSDGKKGFLPPRMTTTERDGIIVTPATGLLIYNTTTNQLNYFNGTVWTVVDTSSGSFVDLSTPQAVGGNKNFTGTITASGRLMIPMGEISYFNTTTAGFQVNIPSKSTGNALGTDSMVKINPPSGTVFVNDMFGLTASDGANSRLTYQGAVGRYFHIALSFSYRPNLDEDVFVFGVLKNDFSTSISKVEDSSKLLITTGKKADYNSTAMHVLLWLDPLDSIEFYVGNVTAARDVFIKSFNFVAIGM</sequence>
<name>A0A238YTZ1_9FLAO</name>
<dbReference type="Proteomes" id="UP000198412">
    <property type="component" value="Unassembled WGS sequence"/>
</dbReference>
<dbReference type="OrthoDB" id="1251128at2"/>
<dbReference type="EMBL" id="FZNX01000005">
    <property type="protein sequence ID" value="SNR74053.1"/>
    <property type="molecule type" value="Genomic_DNA"/>
</dbReference>
<evidence type="ECO:0000313" key="2">
    <source>
        <dbReference type="Proteomes" id="UP000198412"/>
    </source>
</evidence>
<accession>A0A238YTZ1</accession>
<dbReference type="RefSeq" id="WP_089379067.1">
    <property type="nucleotide sequence ID" value="NZ_FZNX01000005.1"/>
</dbReference>